<feature type="transmembrane region" description="Helical" evidence="1">
    <location>
        <begin position="73"/>
        <end position="97"/>
    </location>
</feature>
<protein>
    <recommendedName>
        <fullName evidence="4">Steroid 5-alpha reductase C-terminal domain-containing protein</fullName>
    </recommendedName>
</protein>
<reference evidence="2 3" key="1">
    <citation type="submission" date="2020-01" db="EMBL/GenBank/DDBJ databases">
        <authorList>
            <person name="Gupta K D."/>
        </authorList>
    </citation>
    <scope>NUCLEOTIDE SEQUENCE [LARGE SCALE GENOMIC DNA]</scope>
</reference>
<evidence type="ECO:0008006" key="4">
    <source>
        <dbReference type="Google" id="ProtNLM"/>
    </source>
</evidence>
<name>A0A8S0WEP7_CYCAE</name>
<dbReference type="InterPro" id="IPR010721">
    <property type="entry name" value="UstE-like"/>
</dbReference>
<dbReference type="PANTHER" id="PTHR32251">
    <property type="entry name" value="3-OXO-5-ALPHA-STEROID 4-DEHYDROGENASE"/>
    <property type="match status" value="1"/>
</dbReference>
<dbReference type="Pfam" id="PF06966">
    <property type="entry name" value="DUF1295"/>
    <property type="match status" value="1"/>
</dbReference>
<dbReference type="OrthoDB" id="67965at2759"/>
<dbReference type="Gene3D" id="1.20.120.1630">
    <property type="match status" value="1"/>
</dbReference>
<evidence type="ECO:0000313" key="3">
    <source>
        <dbReference type="Proteomes" id="UP000467700"/>
    </source>
</evidence>
<keyword evidence="1" id="KW-0812">Transmembrane</keyword>
<feature type="transmembrane region" description="Helical" evidence="1">
    <location>
        <begin position="155"/>
        <end position="171"/>
    </location>
</feature>
<accession>A0A8S0WEP7</accession>
<keyword evidence="1" id="KW-1133">Transmembrane helix</keyword>
<keyword evidence="1" id="KW-0472">Membrane</keyword>
<dbReference type="GO" id="GO:0016020">
    <property type="term" value="C:membrane"/>
    <property type="evidence" value="ECO:0007669"/>
    <property type="project" value="TreeGrafter"/>
</dbReference>
<evidence type="ECO:0000256" key="1">
    <source>
        <dbReference type="SAM" id="Phobius"/>
    </source>
</evidence>
<evidence type="ECO:0000313" key="2">
    <source>
        <dbReference type="EMBL" id="CAA7267080.1"/>
    </source>
</evidence>
<dbReference type="PANTHER" id="PTHR32251:SF17">
    <property type="entry name" value="STEROID 5-ALPHA REDUCTASE C-TERMINAL DOMAIN-CONTAINING PROTEIN"/>
    <property type="match status" value="1"/>
</dbReference>
<feature type="transmembrane region" description="Helical" evidence="1">
    <location>
        <begin position="118"/>
        <end position="143"/>
    </location>
</feature>
<sequence length="287" mass="31724">MAVFSRLLPTIASAYVGQAIFAAIFVPQQNETFYDFCGAVGWATTTVLSLYYPSLKAKFWDGLPGSLPAPTSFAPRQVLLSAAIGLWTLRLGSFLTMRAIKAGGDSRFDEIKKQPARFTFFWIAQATWITLVGLPVFLANAIPKQAHPPLGPRDYLSLALYASSFLIEVIADNQKMAWRRAKAKKLHDEQFISSGLWAVSRHPNYMGEVGIWAGIWALSAGSLQTAAYPRGTVALAALSPLFTWYLLRCVSGVPPLERAGNKKFGSNPKWQQYKNSVPIFWPWGSTK</sequence>
<dbReference type="EMBL" id="CACVBS010000057">
    <property type="protein sequence ID" value="CAA7267080.1"/>
    <property type="molecule type" value="Genomic_DNA"/>
</dbReference>
<dbReference type="AlphaFoldDB" id="A0A8S0WEP7"/>
<proteinExistence type="predicted"/>
<gene>
    <name evidence="2" type="ORF">AAE3_LOCUS9246</name>
</gene>
<keyword evidence="3" id="KW-1185">Reference proteome</keyword>
<feature type="transmembrane region" description="Helical" evidence="1">
    <location>
        <begin position="6"/>
        <end position="26"/>
    </location>
</feature>
<feature type="transmembrane region" description="Helical" evidence="1">
    <location>
        <begin position="33"/>
        <end position="53"/>
    </location>
</feature>
<organism evidence="2 3">
    <name type="scientific">Cyclocybe aegerita</name>
    <name type="common">Black poplar mushroom</name>
    <name type="synonym">Agrocybe aegerita</name>
    <dbReference type="NCBI Taxonomy" id="1973307"/>
    <lineage>
        <taxon>Eukaryota</taxon>
        <taxon>Fungi</taxon>
        <taxon>Dikarya</taxon>
        <taxon>Basidiomycota</taxon>
        <taxon>Agaricomycotina</taxon>
        <taxon>Agaricomycetes</taxon>
        <taxon>Agaricomycetidae</taxon>
        <taxon>Agaricales</taxon>
        <taxon>Agaricineae</taxon>
        <taxon>Bolbitiaceae</taxon>
        <taxon>Cyclocybe</taxon>
    </lineage>
</organism>
<dbReference type="Proteomes" id="UP000467700">
    <property type="component" value="Unassembled WGS sequence"/>
</dbReference>
<comment type="caution">
    <text evidence="2">The sequence shown here is derived from an EMBL/GenBank/DDBJ whole genome shotgun (WGS) entry which is preliminary data.</text>
</comment>